<evidence type="ECO:0000313" key="2">
    <source>
        <dbReference type="Proteomes" id="UP000805193"/>
    </source>
</evidence>
<comment type="caution">
    <text evidence="1">The sequence shown here is derived from an EMBL/GenBank/DDBJ whole genome shotgun (WGS) entry which is preliminary data.</text>
</comment>
<organism evidence="1 2">
    <name type="scientific">Ixodes persulcatus</name>
    <name type="common">Taiga tick</name>
    <dbReference type="NCBI Taxonomy" id="34615"/>
    <lineage>
        <taxon>Eukaryota</taxon>
        <taxon>Metazoa</taxon>
        <taxon>Ecdysozoa</taxon>
        <taxon>Arthropoda</taxon>
        <taxon>Chelicerata</taxon>
        <taxon>Arachnida</taxon>
        <taxon>Acari</taxon>
        <taxon>Parasitiformes</taxon>
        <taxon>Ixodida</taxon>
        <taxon>Ixodoidea</taxon>
        <taxon>Ixodidae</taxon>
        <taxon>Ixodinae</taxon>
        <taxon>Ixodes</taxon>
    </lineage>
</organism>
<dbReference type="Proteomes" id="UP000805193">
    <property type="component" value="Unassembled WGS sequence"/>
</dbReference>
<reference evidence="1 2" key="1">
    <citation type="journal article" date="2020" name="Cell">
        <title>Large-Scale Comparative Analyses of Tick Genomes Elucidate Their Genetic Diversity and Vector Capacities.</title>
        <authorList>
            <consortium name="Tick Genome and Microbiome Consortium (TIGMIC)"/>
            <person name="Jia N."/>
            <person name="Wang J."/>
            <person name="Shi W."/>
            <person name="Du L."/>
            <person name="Sun Y."/>
            <person name="Zhan W."/>
            <person name="Jiang J.F."/>
            <person name="Wang Q."/>
            <person name="Zhang B."/>
            <person name="Ji P."/>
            <person name="Bell-Sakyi L."/>
            <person name="Cui X.M."/>
            <person name="Yuan T.T."/>
            <person name="Jiang B.G."/>
            <person name="Yang W.F."/>
            <person name="Lam T.T."/>
            <person name="Chang Q.C."/>
            <person name="Ding S.J."/>
            <person name="Wang X.J."/>
            <person name="Zhu J.G."/>
            <person name="Ruan X.D."/>
            <person name="Zhao L."/>
            <person name="Wei J.T."/>
            <person name="Ye R.Z."/>
            <person name="Que T.C."/>
            <person name="Du C.H."/>
            <person name="Zhou Y.H."/>
            <person name="Cheng J.X."/>
            <person name="Dai P.F."/>
            <person name="Guo W.B."/>
            <person name="Han X.H."/>
            <person name="Huang E.J."/>
            <person name="Li L.F."/>
            <person name="Wei W."/>
            <person name="Gao Y.C."/>
            <person name="Liu J.Z."/>
            <person name="Shao H.Z."/>
            <person name="Wang X."/>
            <person name="Wang C.C."/>
            <person name="Yang T.C."/>
            <person name="Huo Q.B."/>
            <person name="Li W."/>
            <person name="Chen H.Y."/>
            <person name="Chen S.E."/>
            <person name="Zhou L.G."/>
            <person name="Ni X.B."/>
            <person name="Tian J.H."/>
            <person name="Sheng Y."/>
            <person name="Liu T."/>
            <person name="Pan Y.S."/>
            <person name="Xia L.Y."/>
            <person name="Li J."/>
            <person name="Zhao F."/>
            <person name="Cao W.C."/>
        </authorList>
    </citation>
    <scope>NUCLEOTIDE SEQUENCE [LARGE SCALE GENOMIC DNA]</scope>
    <source>
        <strain evidence="1">Iper-2018</strain>
    </source>
</reference>
<proteinExistence type="predicted"/>
<dbReference type="EMBL" id="JABSTQ010007405">
    <property type="protein sequence ID" value="KAG0435768.1"/>
    <property type="molecule type" value="Genomic_DNA"/>
</dbReference>
<name>A0AC60QL23_IXOPE</name>
<protein>
    <submittedName>
        <fullName evidence="1">Uncharacterized protein</fullName>
    </submittedName>
</protein>
<keyword evidence="2" id="KW-1185">Reference proteome</keyword>
<accession>A0AC60QL23</accession>
<evidence type="ECO:0000313" key="1">
    <source>
        <dbReference type="EMBL" id="KAG0435768.1"/>
    </source>
</evidence>
<gene>
    <name evidence="1" type="ORF">HPB47_018325</name>
</gene>
<sequence length="276" mass="30744">MALSPPPSRRKPAATTPISLWKKHRQGRKLSSDCKQMVLSVYAKLREQYPDRLRNDLYQLTSEYTGVGARTVVAIKKEAIANSGLLRTPTGKRPKSVGTRRRLVQYDSFVLSALRSCVHGFFRRNETPTVTKIREAFIEALKDDEIAFRAEGKAIYYLDETWVNAGHTVNKIWVDTTVRSARDAGNRGLSAGLKHSSGKGSRLIVTHVGGDEGFHVKKMERQFWENDSVSDREIAPIIIEINAGDDSDVSHEDEICDEVASGSGQPHIPGVEPLDM</sequence>